<dbReference type="EMBL" id="FPJW01000001">
    <property type="protein sequence ID" value="SFX01684.1"/>
    <property type="molecule type" value="Genomic_DNA"/>
</dbReference>
<evidence type="ECO:0000313" key="1">
    <source>
        <dbReference type="EMBL" id="SFX01684.1"/>
    </source>
</evidence>
<name>A0A1K1TMV0_9GAMM</name>
<dbReference type="CDD" id="cd07067">
    <property type="entry name" value="HP_PGM_like"/>
    <property type="match status" value="1"/>
</dbReference>
<sequence>MKYLTLIRHAKSSWKEAGLCDFDRPLNKRGQRDLPGLAERASHHLPRPDRLLFSPALRTSLTREPLVRAWQLQDDQCLAAPQAYEATAETLLQLLQDTPDAINHLVLVGHNPGLSDLTALISGQPMDYFPTSAFAHLSLDLEHWSTLTAGCGKLLQFDYPKLHAANTDENQKSQ</sequence>
<dbReference type="PANTHER" id="PTHR47623">
    <property type="entry name" value="OS09G0287300 PROTEIN"/>
    <property type="match status" value="1"/>
</dbReference>
<dbReference type="SUPFAM" id="SSF53254">
    <property type="entry name" value="Phosphoglycerate mutase-like"/>
    <property type="match status" value="1"/>
</dbReference>
<evidence type="ECO:0000313" key="2">
    <source>
        <dbReference type="Proteomes" id="UP000182350"/>
    </source>
</evidence>
<dbReference type="RefSeq" id="WP_072324474.1">
    <property type="nucleotide sequence ID" value="NZ_FPJW01000001.1"/>
</dbReference>
<gene>
    <name evidence="1" type="ORF">SAMN02745752_00227</name>
</gene>
<dbReference type="InterPro" id="IPR013078">
    <property type="entry name" value="His_Pase_superF_clade-1"/>
</dbReference>
<protein>
    <submittedName>
        <fullName evidence="1">Phosphohistidine phosphatase</fullName>
    </submittedName>
</protein>
<dbReference type="AlphaFoldDB" id="A0A1K1TMV0"/>
<keyword evidence="2" id="KW-1185">Reference proteome</keyword>
<dbReference type="Pfam" id="PF00300">
    <property type="entry name" value="His_Phos_1"/>
    <property type="match status" value="1"/>
</dbReference>
<dbReference type="PANTHER" id="PTHR47623:SF1">
    <property type="entry name" value="OS09G0287300 PROTEIN"/>
    <property type="match status" value="1"/>
</dbReference>
<dbReference type="Proteomes" id="UP000182350">
    <property type="component" value="Unassembled WGS sequence"/>
</dbReference>
<organism evidence="1 2">
    <name type="scientific">Marinospirillum alkaliphilum DSM 21637</name>
    <dbReference type="NCBI Taxonomy" id="1122209"/>
    <lineage>
        <taxon>Bacteria</taxon>
        <taxon>Pseudomonadati</taxon>
        <taxon>Pseudomonadota</taxon>
        <taxon>Gammaproteobacteria</taxon>
        <taxon>Oceanospirillales</taxon>
        <taxon>Oceanospirillaceae</taxon>
        <taxon>Marinospirillum</taxon>
    </lineage>
</organism>
<proteinExistence type="predicted"/>
<dbReference type="OrthoDB" id="9810154at2"/>
<dbReference type="InterPro" id="IPR029033">
    <property type="entry name" value="His_PPase_superfam"/>
</dbReference>
<accession>A0A1K1TMV0</accession>
<dbReference type="Gene3D" id="3.40.50.1240">
    <property type="entry name" value="Phosphoglycerate mutase-like"/>
    <property type="match status" value="1"/>
</dbReference>
<reference evidence="1 2" key="1">
    <citation type="submission" date="2016-11" db="EMBL/GenBank/DDBJ databases">
        <authorList>
            <person name="Jaros S."/>
            <person name="Januszkiewicz K."/>
            <person name="Wedrychowicz H."/>
        </authorList>
    </citation>
    <scope>NUCLEOTIDE SEQUENCE [LARGE SCALE GENOMIC DNA]</scope>
    <source>
        <strain evidence="1 2">DSM 21637</strain>
    </source>
</reference>
<dbReference type="STRING" id="1122209.SAMN02745752_00227"/>